<evidence type="ECO:0008006" key="3">
    <source>
        <dbReference type="Google" id="ProtNLM"/>
    </source>
</evidence>
<evidence type="ECO:0000313" key="1">
    <source>
        <dbReference type="EMBL" id="KAA8898659.1"/>
    </source>
</evidence>
<comment type="caution">
    <text evidence="1">The sequence shown here is derived from an EMBL/GenBank/DDBJ whole genome shotgun (WGS) entry which is preliminary data.</text>
</comment>
<dbReference type="AlphaFoldDB" id="A0A5J5EPC8"/>
<accession>A0A5J5EPC8</accession>
<protein>
    <recommendedName>
        <fullName evidence="3">Ubiquitin-like domain-containing protein</fullName>
    </recommendedName>
</protein>
<reference evidence="1 2" key="1">
    <citation type="submission" date="2019-09" db="EMBL/GenBank/DDBJ databases">
        <title>Draft genome of the ectomycorrhizal ascomycete Sphaerosporella brunnea.</title>
        <authorList>
            <consortium name="DOE Joint Genome Institute"/>
            <person name="Benucci G.M."/>
            <person name="Marozzi G."/>
            <person name="Antonielli L."/>
            <person name="Sanchez S."/>
            <person name="Marco P."/>
            <person name="Wang X."/>
            <person name="Falini L.B."/>
            <person name="Barry K."/>
            <person name="Haridas S."/>
            <person name="Lipzen A."/>
            <person name="Labutti K."/>
            <person name="Grigoriev I.V."/>
            <person name="Murat C."/>
            <person name="Martin F."/>
            <person name="Albertini E."/>
            <person name="Donnini D."/>
            <person name="Bonito G."/>
        </authorList>
    </citation>
    <scope>NUCLEOTIDE SEQUENCE [LARGE SCALE GENOMIC DNA]</scope>
    <source>
        <strain evidence="1 2">Sb_GMNB300</strain>
    </source>
</reference>
<dbReference type="EMBL" id="VXIS01000180">
    <property type="protein sequence ID" value="KAA8898659.1"/>
    <property type="molecule type" value="Genomic_DNA"/>
</dbReference>
<name>A0A5J5EPC8_9PEZI</name>
<dbReference type="Proteomes" id="UP000326924">
    <property type="component" value="Unassembled WGS sequence"/>
</dbReference>
<evidence type="ECO:0000313" key="2">
    <source>
        <dbReference type="Proteomes" id="UP000326924"/>
    </source>
</evidence>
<keyword evidence="2" id="KW-1185">Reference proteome</keyword>
<gene>
    <name evidence="1" type="ORF">FN846DRAFT_909973</name>
</gene>
<organism evidence="1 2">
    <name type="scientific">Sphaerosporella brunnea</name>
    <dbReference type="NCBI Taxonomy" id="1250544"/>
    <lineage>
        <taxon>Eukaryota</taxon>
        <taxon>Fungi</taxon>
        <taxon>Dikarya</taxon>
        <taxon>Ascomycota</taxon>
        <taxon>Pezizomycotina</taxon>
        <taxon>Pezizomycetes</taxon>
        <taxon>Pezizales</taxon>
        <taxon>Pyronemataceae</taxon>
        <taxon>Sphaerosporella</taxon>
    </lineage>
</organism>
<dbReference type="InParanoid" id="A0A5J5EPC8"/>
<proteinExistence type="predicted"/>
<sequence length="329" mass="37363">MRASSGTQNDVRLTDPIIPERDTDSALARAFSNVLAVSPQLSLLPPLKFVVPASPRIFVIPHDQIQTYHELKRVVANKLEIDLEAVQDMYGDCIDEEAWSVIAFSWPYYLGKFTVIGAPQASAYLLTVEFKPKRLAMKFAVPRPHNLTVRELVGILVKYMRQLQAAAGPAHIEFLPSDFATLYIEGATSGELVQGLAPKRPRCLRLPEPRPLTSKTKTLATAHSSPCRRRVGTQWTRLPNIRQPSQDILMASATTIWQVKSFIERWFFMFMHVHHEDLKDKILVQHDVVVRIDDGHWTEVPDPDETTLGSLQQPVRSVIRYRDNWPVDI</sequence>